<reference evidence="3" key="1">
    <citation type="submission" date="2016-10" db="EMBL/GenBank/DDBJ databases">
        <authorList>
            <person name="Varghese N."/>
            <person name="Submissions S."/>
        </authorList>
    </citation>
    <scope>NUCLEOTIDE SEQUENCE [LARGE SCALE GENOMIC DNA]</scope>
    <source>
        <strain evidence="3">DSM 44142</strain>
    </source>
</reference>
<protein>
    <submittedName>
        <fullName evidence="2">PAS domain S-box-containing protein</fullName>
    </submittedName>
</protein>
<dbReference type="EMBL" id="FNLF01000002">
    <property type="protein sequence ID" value="SDR18707.1"/>
    <property type="molecule type" value="Genomic_DNA"/>
</dbReference>
<dbReference type="Pfam" id="PF00989">
    <property type="entry name" value="PAS"/>
    <property type="match status" value="1"/>
</dbReference>
<evidence type="ECO:0000259" key="1">
    <source>
        <dbReference type="PROSITE" id="PS50112"/>
    </source>
</evidence>
<evidence type="ECO:0000313" key="2">
    <source>
        <dbReference type="EMBL" id="SDR18707.1"/>
    </source>
</evidence>
<dbReference type="STRING" id="47312.SAMN04489765_3701"/>
<organism evidence="2 3">
    <name type="scientific">Tsukamurella pulmonis</name>
    <dbReference type="NCBI Taxonomy" id="47312"/>
    <lineage>
        <taxon>Bacteria</taxon>
        <taxon>Bacillati</taxon>
        <taxon>Actinomycetota</taxon>
        <taxon>Actinomycetes</taxon>
        <taxon>Mycobacteriales</taxon>
        <taxon>Tsukamurellaceae</taxon>
        <taxon>Tsukamurella</taxon>
    </lineage>
</organism>
<dbReference type="CDD" id="cd00130">
    <property type="entry name" value="PAS"/>
    <property type="match status" value="1"/>
</dbReference>
<dbReference type="NCBIfam" id="TIGR00229">
    <property type="entry name" value="sensory_box"/>
    <property type="match status" value="1"/>
</dbReference>
<accession>A0A1H1GZU8</accession>
<dbReference type="InterPro" id="IPR035965">
    <property type="entry name" value="PAS-like_dom_sf"/>
</dbReference>
<dbReference type="RefSeq" id="WP_082756816.1">
    <property type="nucleotide sequence ID" value="NZ_FNLF01000002.1"/>
</dbReference>
<keyword evidence="3" id="KW-1185">Reference proteome</keyword>
<dbReference type="InterPro" id="IPR000014">
    <property type="entry name" value="PAS"/>
</dbReference>
<dbReference type="Proteomes" id="UP000183053">
    <property type="component" value="Unassembled WGS sequence"/>
</dbReference>
<name>A0A1H1GZU8_9ACTN</name>
<dbReference type="OrthoDB" id="3687827at2"/>
<feature type="domain" description="PAS" evidence="1">
    <location>
        <begin position="1"/>
        <end position="47"/>
    </location>
</feature>
<evidence type="ECO:0000313" key="3">
    <source>
        <dbReference type="Proteomes" id="UP000183053"/>
    </source>
</evidence>
<dbReference type="PROSITE" id="PS50112">
    <property type="entry name" value="PAS"/>
    <property type="match status" value="1"/>
</dbReference>
<dbReference type="AlphaFoldDB" id="A0A1H1GZU8"/>
<sequence length="124" mass="13672">MNNNSPTHATIFVDPKGFVQFWNDVAEQIFGHSVDEIIGRSMEIIIPPAYRERHWKAFDATMASTGDRIDTGSNALPGLHKDGSMLDLEVRLLRIPDSRNNSAGAFAVFSPVSATLPPLDSLYD</sequence>
<proteinExistence type="predicted"/>
<dbReference type="SUPFAM" id="SSF55785">
    <property type="entry name" value="PYP-like sensor domain (PAS domain)"/>
    <property type="match status" value="1"/>
</dbReference>
<gene>
    <name evidence="2" type="ORF">SAMN04489765_3701</name>
</gene>
<dbReference type="Gene3D" id="3.30.450.20">
    <property type="entry name" value="PAS domain"/>
    <property type="match status" value="1"/>
</dbReference>
<dbReference type="InterPro" id="IPR013767">
    <property type="entry name" value="PAS_fold"/>
</dbReference>